<dbReference type="CDD" id="cd17393">
    <property type="entry name" value="MFS_MosC_like"/>
    <property type="match status" value="1"/>
</dbReference>
<feature type="transmembrane region" description="Helical" evidence="5">
    <location>
        <begin position="16"/>
        <end position="35"/>
    </location>
</feature>
<evidence type="ECO:0000256" key="3">
    <source>
        <dbReference type="ARBA" id="ARBA00022989"/>
    </source>
</evidence>
<keyword evidence="4 5" id="KW-0472">Membrane</keyword>
<evidence type="ECO:0000256" key="5">
    <source>
        <dbReference type="SAM" id="Phobius"/>
    </source>
</evidence>
<organism evidence="7 8">
    <name type="scientific">Streptomyces shenzhenensis</name>
    <dbReference type="NCBI Taxonomy" id="943815"/>
    <lineage>
        <taxon>Bacteria</taxon>
        <taxon>Bacillati</taxon>
        <taxon>Actinomycetota</taxon>
        <taxon>Actinomycetes</taxon>
        <taxon>Kitasatosporales</taxon>
        <taxon>Streptomycetaceae</taxon>
        <taxon>Streptomyces</taxon>
    </lineage>
</organism>
<evidence type="ECO:0000313" key="7">
    <source>
        <dbReference type="EMBL" id="RMB85217.1"/>
    </source>
</evidence>
<feature type="transmembrane region" description="Helical" evidence="5">
    <location>
        <begin position="257"/>
        <end position="277"/>
    </location>
</feature>
<dbReference type="InterPro" id="IPR020846">
    <property type="entry name" value="MFS_dom"/>
</dbReference>
<dbReference type="Pfam" id="PF07690">
    <property type="entry name" value="MFS_1"/>
    <property type="match status" value="1"/>
</dbReference>
<dbReference type="OrthoDB" id="9809599at2"/>
<gene>
    <name evidence="7" type="ORF">CTZ28_13735</name>
</gene>
<dbReference type="Gene3D" id="1.20.1250.20">
    <property type="entry name" value="MFS general substrate transporter like domains"/>
    <property type="match status" value="1"/>
</dbReference>
<reference evidence="7 8" key="1">
    <citation type="submission" date="2017-11" db="EMBL/GenBank/DDBJ databases">
        <title>Draft genome of actinobacteria isolated from guarana (Paullinia cupana (Mart.) Ducke.</title>
        <authorList>
            <person name="Siqueira K.A."/>
            <person name="Liotti R.G."/>
            <person name="Mendes T.A.O."/>
            <person name="Soares M.A."/>
        </authorList>
    </citation>
    <scope>NUCLEOTIDE SEQUENCE [LARGE SCALE GENOMIC DNA]</scope>
    <source>
        <strain evidence="7 8">193</strain>
    </source>
</reference>
<protein>
    <submittedName>
        <fullName evidence="7">MFS transporter</fullName>
    </submittedName>
</protein>
<dbReference type="GO" id="GO:0005886">
    <property type="term" value="C:plasma membrane"/>
    <property type="evidence" value="ECO:0007669"/>
    <property type="project" value="UniProtKB-SubCell"/>
</dbReference>
<dbReference type="AlphaFoldDB" id="A0A3M0I7M7"/>
<dbReference type="EMBL" id="PENI01000007">
    <property type="protein sequence ID" value="RMB85217.1"/>
    <property type="molecule type" value="Genomic_DNA"/>
</dbReference>
<dbReference type="PROSITE" id="PS51257">
    <property type="entry name" value="PROKAR_LIPOPROTEIN"/>
    <property type="match status" value="1"/>
</dbReference>
<proteinExistence type="predicted"/>
<feature type="domain" description="Major facilitator superfamily (MFS) profile" evidence="6">
    <location>
        <begin position="19"/>
        <end position="400"/>
    </location>
</feature>
<feature type="transmembrane region" description="Helical" evidence="5">
    <location>
        <begin position="55"/>
        <end position="73"/>
    </location>
</feature>
<dbReference type="InterPro" id="IPR051788">
    <property type="entry name" value="MFS_Transporter"/>
</dbReference>
<dbReference type="PANTHER" id="PTHR23514:SF13">
    <property type="entry name" value="INNER MEMBRANE PROTEIN YBJJ"/>
    <property type="match status" value="1"/>
</dbReference>
<evidence type="ECO:0000256" key="1">
    <source>
        <dbReference type="ARBA" id="ARBA00004651"/>
    </source>
</evidence>
<sequence length="411" mass="41935">MAEPARKQPHPALEPVRAAATATYAAFIGCGFGPATYLSRLAEVREHLHLSTGRLGMILLATAAGALCFRPLAGRVIRRLGQRRTVAVCSVMAGAGQVLLGAGDVAGVAVVVLGLAVVGFAGAGWDVAMNVQGTRVEREFGRSVMPRFHAAYSMGTVGGASIGVLMVLAGVPVAAHLLVTGVLTAVVMPLAVRRFLPDAVHEPDSPADRRGGHRPQSFWREPRTVLIGLFVLAFGFGEGAGSDWIGVSVVDGYHGQAVVGTAAFATFLLSTTVTRWFGGGLLDRFGRVAVLRASSAVAATGLVLFVSGLGLPTAFAGVALWGTGIAFGYPVGMSAAADDPRYAAQRVAVASTIGKVSSFAGPPLLGLLGDRLGLLHTLLVVAALQLVACAIAAVTRPPAVAPAAAPALKSA</sequence>
<accession>A0A3M0I7M7</accession>
<dbReference type="Proteomes" id="UP000270471">
    <property type="component" value="Unassembled WGS sequence"/>
</dbReference>
<keyword evidence="2 5" id="KW-0812">Transmembrane</keyword>
<feature type="transmembrane region" description="Helical" evidence="5">
    <location>
        <begin position="224"/>
        <end position="245"/>
    </location>
</feature>
<keyword evidence="3 5" id="KW-1133">Transmembrane helix</keyword>
<comment type="caution">
    <text evidence="7">The sequence shown here is derived from an EMBL/GenBank/DDBJ whole genome shotgun (WGS) entry which is preliminary data.</text>
</comment>
<dbReference type="PROSITE" id="PS50850">
    <property type="entry name" value="MFS"/>
    <property type="match status" value="1"/>
</dbReference>
<dbReference type="RefSeq" id="WP_121889657.1">
    <property type="nucleotide sequence ID" value="NZ_PENI01000007.1"/>
</dbReference>
<comment type="subcellular location">
    <subcellularLocation>
        <location evidence="1">Cell membrane</location>
        <topology evidence="1">Multi-pass membrane protein</topology>
    </subcellularLocation>
</comment>
<dbReference type="SUPFAM" id="SSF103473">
    <property type="entry name" value="MFS general substrate transporter"/>
    <property type="match status" value="1"/>
</dbReference>
<dbReference type="InterPro" id="IPR011701">
    <property type="entry name" value="MFS"/>
</dbReference>
<name>A0A3M0I7M7_9ACTN</name>
<dbReference type="PANTHER" id="PTHR23514">
    <property type="entry name" value="BYPASS OF STOP CODON PROTEIN 6"/>
    <property type="match status" value="1"/>
</dbReference>
<dbReference type="GO" id="GO:0022857">
    <property type="term" value="F:transmembrane transporter activity"/>
    <property type="evidence" value="ECO:0007669"/>
    <property type="project" value="InterPro"/>
</dbReference>
<evidence type="ECO:0000256" key="4">
    <source>
        <dbReference type="ARBA" id="ARBA00023136"/>
    </source>
</evidence>
<feature type="transmembrane region" description="Helical" evidence="5">
    <location>
        <begin position="108"/>
        <end position="128"/>
    </location>
</feature>
<keyword evidence="8" id="KW-1185">Reference proteome</keyword>
<feature type="transmembrane region" description="Helical" evidence="5">
    <location>
        <begin position="374"/>
        <end position="394"/>
    </location>
</feature>
<evidence type="ECO:0000256" key="2">
    <source>
        <dbReference type="ARBA" id="ARBA00022692"/>
    </source>
</evidence>
<evidence type="ECO:0000259" key="6">
    <source>
        <dbReference type="PROSITE" id="PS50850"/>
    </source>
</evidence>
<evidence type="ECO:0000313" key="8">
    <source>
        <dbReference type="Proteomes" id="UP000270471"/>
    </source>
</evidence>
<dbReference type="InterPro" id="IPR036259">
    <property type="entry name" value="MFS_trans_sf"/>
</dbReference>